<evidence type="ECO:0000256" key="1">
    <source>
        <dbReference type="ARBA" id="ARBA00009865"/>
    </source>
</evidence>
<sequence>MKGRHACCAIWALTLAPGCAAQPAFQDPAPGTNPIITTVFTADPAPLVHEGRVYLYVGHDEARGEEMFNLRDWLVFSSADMKHWTPHGPIMKATEFAWATQDAWATEAIEKDGKFYFYASVEHDPAHPGKAIGVAVSDSPTGPFVDARGSALITNGMTPQAEHDWDDGSGTTYRSTSSGLLPNVAACFGCTPRARRTSCSRATA</sequence>
<evidence type="ECO:0000313" key="7">
    <source>
        <dbReference type="EMBL" id="MEZ0474804.1"/>
    </source>
</evidence>
<evidence type="ECO:0000256" key="5">
    <source>
        <dbReference type="ARBA" id="ARBA00023295"/>
    </source>
</evidence>
<accession>A0ABV4HPX9</accession>
<keyword evidence="5" id="KW-0326">Glycosidase</keyword>
<evidence type="ECO:0000256" key="3">
    <source>
        <dbReference type="ARBA" id="ARBA00022801"/>
    </source>
</evidence>
<keyword evidence="6" id="KW-0732">Signal</keyword>
<comment type="similarity">
    <text evidence="1">Belongs to the glycosyl hydrolase 43 family.</text>
</comment>
<evidence type="ECO:0000256" key="2">
    <source>
        <dbReference type="ARBA" id="ARBA00022651"/>
    </source>
</evidence>
<dbReference type="Pfam" id="PF04616">
    <property type="entry name" value="Glyco_hydro_43"/>
    <property type="match status" value="1"/>
</dbReference>
<comment type="caution">
    <text evidence="7">The sequence shown here is derived from an EMBL/GenBank/DDBJ whole genome shotgun (WGS) entry which is preliminary data.</text>
</comment>
<dbReference type="InterPro" id="IPR006710">
    <property type="entry name" value="Glyco_hydro_43"/>
</dbReference>
<dbReference type="SUPFAM" id="SSF75005">
    <property type="entry name" value="Arabinanase/levansucrase/invertase"/>
    <property type="match status" value="1"/>
</dbReference>
<dbReference type="RefSeq" id="WP_370564466.1">
    <property type="nucleotide sequence ID" value="NZ_JBFWIB010000008.1"/>
</dbReference>
<dbReference type="InterPro" id="IPR023296">
    <property type="entry name" value="Glyco_hydro_beta-prop_sf"/>
</dbReference>
<dbReference type="PANTHER" id="PTHR43772">
    <property type="entry name" value="ENDO-1,4-BETA-XYLANASE"/>
    <property type="match status" value="1"/>
</dbReference>
<protein>
    <submittedName>
        <fullName evidence="7">Family 43 glycosylhydrolase</fullName>
    </submittedName>
</protein>
<keyword evidence="8" id="KW-1185">Reference proteome</keyword>
<reference evidence="7 8" key="1">
    <citation type="submission" date="2024-07" db="EMBL/GenBank/DDBJ databases">
        <title>Luteimonas salilacus sp. nov., isolated from the shore soil of Salt Lake in Tibet of China.</title>
        <authorList>
            <person name="Zhang X."/>
            <person name="Li A."/>
        </authorList>
    </citation>
    <scope>NUCLEOTIDE SEQUENCE [LARGE SCALE GENOMIC DNA]</scope>
    <source>
        <strain evidence="7 8">B3-2-R+30</strain>
    </source>
</reference>
<evidence type="ECO:0000313" key="8">
    <source>
        <dbReference type="Proteomes" id="UP001566331"/>
    </source>
</evidence>
<keyword evidence="4" id="KW-0119">Carbohydrate metabolism</keyword>
<dbReference type="PANTHER" id="PTHR43772:SF2">
    <property type="entry name" value="PUTATIVE (AFU_ORTHOLOGUE AFUA_2G04480)-RELATED"/>
    <property type="match status" value="1"/>
</dbReference>
<name>A0ABV4HPX9_9GAMM</name>
<proteinExistence type="inferred from homology"/>
<feature type="signal peptide" evidence="6">
    <location>
        <begin position="1"/>
        <end position="20"/>
    </location>
</feature>
<keyword evidence="2" id="KW-0624">Polysaccharide degradation</keyword>
<dbReference type="InterPro" id="IPR052176">
    <property type="entry name" value="Glycosyl_Hydrlase_43_Enz"/>
</dbReference>
<keyword evidence="3" id="KW-0378">Hydrolase</keyword>
<organism evidence="7 8">
    <name type="scientific">Luteimonas salinilitoris</name>
    <dbReference type="NCBI Taxonomy" id="3237697"/>
    <lineage>
        <taxon>Bacteria</taxon>
        <taxon>Pseudomonadati</taxon>
        <taxon>Pseudomonadota</taxon>
        <taxon>Gammaproteobacteria</taxon>
        <taxon>Lysobacterales</taxon>
        <taxon>Lysobacteraceae</taxon>
        <taxon>Luteimonas</taxon>
    </lineage>
</organism>
<keyword evidence="2" id="KW-0858">Xylan degradation</keyword>
<gene>
    <name evidence="7" type="ORF">AB6713_09255</name>
</gene>
<dbReference type="EMBL" id="JBFWIC010000010">
    <property type="protein sequence ID" value="MEZ0474804.1"/>
    <property type="molecule type" value="Genomic_DNA"/>
</dbReference>
<dbReference type="Proteomes" id="UP001566331">
    <property type="component" value="Unassembled WGS sequence"/>
</dbReference>
<feature type="chain" id="PRO_5045139773" evidence="6">
    <location>
        <begin position="21"/>
        <end position="204"/>
    </location>
</feature>
<evidence type="ECO:0000256" key="6">
    <source>
        <dbReference type="SAM" id="SignalP"/>
    </source>
</evidence>
<dbReference type="Gene3D" id="2.115.10.20">
    <property type="entry name" value="Glycosyl hydrolase domain, family 43"/>
    <property type="match status" value="1"/>
</dbReference>
<evidence type="ECO:0000256" key="4">
    <source>
        <dbReference type="ARBA" id="ARBA00023277"/>
    </source>
</evidence>